<dbReference type="EMBL" id="BRPK01000005">
    <property type="protein sequence ID" value="GLB38218.1"/>
    <property type="molecule type" value="Genomic_DNA"/>
</dbReference>
<evidence type="ECO:0000313" key="6">
    <source>
        <dbReference type="EMBL" id="GLB38218.1"/>
    </source>
</evidence>
<dbReference type="OrthoDB" id="1921208at2759"/>
<evidence type="ECO:0000259" key="5">
    <source>
        <dbReference type="Pfam" id="PF00127"/>
    </source>
</evidence>
<accession>A0A9P3PLN9</accession>
<dbReference type="Pfam" id="PF00127">
    <property type="entry name" value="Copper-bind"/>
    <property type="match status" value="1"/>
</dbReference>
<protein>
    <recommendedName>
        <fullName evidence="5">Blue (type 1) copper domain-containing protein</fullName>
    </recommendedName>
</protein>
<dbReference type="InterPro" id="IPR052953">
    <property type="entry name" value="Ser-rich/MCO-related"/>
</dbReference>
<evidence type="ECO:0000313" key="7">
    <source>
        <dbReference type="Proteomes" id="UP001063166"/>
    </source>
</evidence>
<dbReference type="PANTHER" id="PTHR34883">
    <property type="entry name" value="SERINE-RICH PROTEIN, PUTATIVE-RELATED-RELATED"/>
    <property type="match status" value="1"/>
</dbReference>
<feature type="signal peptide" evidence="4">
    <location>
        <begin position="1"/>
        <end position="19"/>
    </location>
</feature>
<keyword evidence="2" id="KW-0186">Copper</keyword>
<organism evidence="6 7">
    <name type="scientific">Lyophyllum shimeji</name>
    <name type="common">Hon-shimeji</name>
    <name type="synonym">Tricholoma shimeji</name>
    <dbReference type="NCBI Taxonomy" id="47721"/>
    <lineage>
        <taxon>Eukaryota</taxon>
        <taxon>Fungi</taxon>
        <taxon>Dikarya</taxon>
        <taxon>Basidiomycota</taxon>
        <taxon>Agaricomycotina</taxon>
        <taxon>Agaricomycetes</taxon>
        <taxon>Agaricomycetidae</taxon>
        <taxon>Agaricales</taxon>
        <taxon>Tricholomatineae</taxon>
        <taxon>Lyophyllaceae</taxon>
        <taxon>Lyophyllum</taxon>
    </lineage>
</organism>
<evidence type="ECO:0000256" key="3">
    <source>
        <dbReference type="SAM" id="MobiDB-lite"/>
    </source>
</evidence>
<reference evidence="6" key="1">
    <citation type="submission" date="2022-07" db="EMBL/GenBank/DDBJ databases">
        <title>The genome of Lyophyllum shimeji provides insight into the initial evolution of ectomycorrhizal fungal genome.</title>
        <authorList>
            <person name="Kobayashi Y."/>
            <person name="Shibata T."/>
            <person name="Hirakawa H."/>
            <person name="Shigenobu S."/>
            <person name="Nishiyama T."/>
            <person name="Yamada A."/>
            <person name="Hasebe M."/>
            <person name="Kawaguchi M."/>
        </authorList>
    </citation>
    <scope>NUCLEOTIDE SEQUENCE</scope>
    <source>
        <strain evidence="6">AT787</strain>
    </source>
</reference>
<dbReference type="Gene3D" id="2.60.40.420">
    <property type="entry name" value="Cupredoxins - blue copper proteins"/>
    <property type="match status" value="1"/>
</dbReference>
<proteinExistence type="predicted"/>
<dbReference type="Proteomes" id="UP001063166">
    <property type="component" value="Unassembled WGS sequence"/>
</dbReference>
<keyword evidence="7" id="KW-1185">Reference proteome</keyword>
<evidence type="ECO:0000256" key="4">
    <source>
        <dbReference type="SAM" id="SignalP"/>
    </source>
</evidence>
<feature type="domain" description="Blue (type 1) copper" evidence="5">
    <location>
        <begin position="26"/>
        <end position="123"/>
    </location>
</feature>
<gene>
    <name evidence="6" type="ORF">LshimejAT787_0500830</name>
</gene>
<dbReference type="InterPro" id="IPR008972">
    <property type="entry name" value="Cupredoxin"/>
</dbReference>
<feature type="chain" id="PRO_5040135848" description="Blue (type 1) copper domain-containing protein" evidence="4">
    <location>
        <begin position="20"/>
        <end position="192"/>
    </location>
</feature>
<keyword evidence="1" id="KW-0479">Metal-binding</keyword>
<feature type="compositionally biased region" description="Low complexity" evidence="3">
    <location>
        <begin position="145"/>
        <end position="167"/>
    </location>
</feature>
<name>A0A9P3PLN9_LYOSH</name>
<evidence type="ECO:0000256" key="2">
    <source>
        <dbReference type="ARBA" id="ARBA00023008"/>
    </source>
</evidence>
<keyword evidence="4" id="KW-0732">Signal</keyword>
<evidence type="ECO:0000256" key="1">
    <source>
        <dbReference type="ARBA" id="ARBA00022723"/>
    </source>
</evidence>
<comment type="caution">
    <text evidence="6">The sequence shown here is derived from an EMBL/GenBank/DDBJ whole genome shotgun (WGS) entry which is preliminary data.</text>
</comment>
<dbReference type="PANTHER" id="PTHR34883:SF4">
    <property type="entry name" value="CUPREDOXIN"/>
    <property type="match status" value="1"/>
</dbReference>
<dbReference type="AlphaFoldDB" id="A0A9P3PLN9"/>
<dbReference type="CDD" id="cd00920">
    <property type="entry name" value="Cupredoxin"/>
    <property type="match status" value="1"/>
</dbReference>
<feature type="region of interest" description="Disordered" evidence="3">
    <location>
        <begin position="145"/>
        <end position="168"/>
    </location>
</feature>
<dbReference type="GO" id="GO:0005507">
    <property type="term" value="F:copper ion binding"/>
    <property type="evidence" value="ECO:0007669"/>
    <property type="project" value="InterPro"/>
</dbReference>
<dbReference type="InterPro" id="IPR000923">
    <property type="entry name" value="BlueCu_1"/>
</dbReference>
<dbReference type="SUPFAM" id="SSF49503">
    <property type="entry name" value="Cupredoxins"/>
    <property type="match status" value="1"/>
</dbReference>
<sequence length="192" mass="19501">MRFFVAAAALFTGFSVVAAENITVLVGQNGGLTFTPESVNAKAGDTIAFRFMSKNHTVTQSSFAKPCERLTTPNTGIDSGFQAVPANATAFPEWSFTVDDDKTPFWFFCAQAPHCSKGMVFSVNPTADKTHAAFKATAMGGTVAPNGSSTSGSPTATSAGGAPSPTGNGARIVGGNSAALLATLGLVAGLVL</sequence>
<dbReference type="GO" id="GO:0009055">
    <property type="term" value="F:electron transfer activity"/>
    <property type="evidence" value="ECO:0007669"/>
    <property type="project" value="InterPro"/>
</dbReference>